<name>A0A645JQN4_9ZZZZ</name>
<sequence>MLINPYPSYRSIAENRFYESKFVYSIVPGALTAYDLPDLAATLAPRRLFMAGNKHITHVSDSGDTAIIEEAYNNHSAKQQLTISSSELTENLENLFIEWIK</sequence>
<gene>
    <name evidence="1" type="ORF">SDC9_210293</name>
</gene>
<comment type="caution">
    <text evidence="1">The sequence shown here is derived from an EMBL/GenBank/DDBJ whole genome shotgun (WGS) entry which is preliminary data.</text>
</comment>
<dbReference type="EMBL" id="VSSQ01140692">
    <property type="protein sequence ID" value="MPN62544.1"/>
    <property type="molecule type" value="Genomic_DNA"/>
</dbReference>
<dbReference type="Gene3D" id="3.40.50.1820">
    <property type="entry name" value="alpha/beta hydrolase"/>
    <property type="match status" value="1"/>
</dbReference>
<proteinExistence type="predicted"/>
<protein>
    <submittedName>
        <fullName evidence="1">Uncharacterized protein</fullName>
    </submittedName>
</protein>
<dbReference type="InterPro" id="IPR029058">
    <property type="entry name" value="AB_hydrolase_fold"/>
</dbReference>
<dbReference type="AlphaFoldDB" id="A0A645JQN4"/>
<accession>A0A645JQN4</accession>
<evidence type="ECO:0000313" key="1">
    <source>
        <dbReference type="EMBL" id="MPN62544.1"/>
    </source>
</evidence>
<organism evidence="1">
    <name type="scientific">bioreactor metagenome</name>
    <dbReference type="NCBI Taxonomy" id="1076179"/>
    <lineage>
        <taxon>unclassified sequences</taxon>
        <taxon>metagenomes</taxon>
        <taxon>ecological metagenomes</taxon>
    </lineage>
</organism>
<reference evidence="1" key="1">
    <citation type="submission" date="2019-08" db="EMBL/GenBank/DDBJ databases">
        <authorList>
            <person name="Kucharzyk K."/>
            <person name="Murdoch R.W."/>
            <person name="Higgins S."/>
            <person name="Loffler F."/>
        </authorList>
    </citation>
    <scope>NUCLEOTIDE SEQUENCE</scope>
</reference>